<feature type="transmembrane region" description="Helical" evidence="8">
    <location>
        <begin position="138"/>
        <end position="161"/>
    </location>
</feature>
<keyword evidence="7" id="KW-0012">Acyltransferase</keyword>
<dbReference type="GO" id="GO:0042121">
    <property type="term" value="P:alginic acid biosynthetic process"/>
    <property type="evidence" value="ECO:0007669"/>
    <property type="project" value="InterPro"/>
</dbReference>
<feature type="transmembrane region" description="Helical" evidence="8">
    <location>
        <begin position="48"/>
        <end position="65"/>
    </location>
</feature>
<feature type="transmembrane region" description="Helical" evidence="8">
    <location>
        <begin position="294"/>
        <end position="312"/>
    </location>
</feature>
<accession>A0A9D1R6E6</accession>
<protein>
    <submittedName>
        <fullName evidence="9">MBOAT family protein</fullName>
    </submittedName>
</protein>
<evidence type="ECO:0000256" key="7">
    <source>
        <dbReference type="PIRNR" id="PIRNR016636"/>
    </source>
</evidence>
<feature type="transmembrane region" description="Helical" evidence="8">
    <location>
        <begin position="108"/>
        <end position="126"/>
    </location>
</feature>
<feature type="transmembrane region" description="Helical" evidence="8">
    <location>
        <begin position="347"/>
        <end position="366"/>
    </location>
</feature>
<dbReference type="Proteomes" id="UP000824265">
    <property type="component" value="Unassembled WGS sequence"/>
</dbReference>
<dbReference type="GO" id="GO:0016746">
    <property type="term" value="F:acyltransferase activity"/>
    <property type="evidence" value="ECO:0007669"/>
    <property type="project" value="UniProtKB-KW"/>
</dbReference>
<dbReference type="GO" id="GO:0005886">
    <property type="term" value="C:plasma membrane"/>
    <property type="evidence" value="ECO:0007669"/>
    <property type="project" value="UniProtKB-SubCell"/>
</dbReference>
<evidence type="ECO:0000256" key="4">
    <source>
        <dbReference type="ARBA" id="ARBA00022692"/>
    </source>
</evidence>
<evidence type="ECO:0000256" key="5">
    <source>
        <dbReference type="ARBA" id="ARBA00022989"/>
    </source>
</evidence>
<organism evidence="9 10">
    <name type="scientific">Candidatus Acetatifactor stercoripullorum</name>
    <dbReference type="NCBI Taxonomy" id="2838414"/>
    <lineage>
        <taxon>Bacteria</taxon>
        <taxon>Bacillati</taxon>
        <taxon>Bacillota</taxon>
        <taxon>Clostridia</taxon>
        <taxon>Lachnospirales</taxon>
        <taxon>Lachnospiraceae</taxon>
        <taxon>Acetatifactor</taxon>
    </lineage>
</organism>
<keyword evidence="3 7" id="KW-1003">Cell membrane</keyword>
<dbReference type="InterPro" id="IPR028362">
    <property type="entry name" value="AlgI"/>
</dbReference>
<evidence type="ECO:0000256" key="1">
    <source>
        <dbReference type="ARBA" id="ARBA00004651"/>
    </source>
</evidence>
<dbReference type="Pfam" id="PF03062">
    <property type="entry name" value="MBOAT"/>
    <property type="match status" value="1"/>
</dbReference>
<dbReference type="PIRSF" id="PIRSF016636">
    <property type="entry name" value="AlgI_DltB"/>
    <property type="match status" value="1"/>
</dbReference>
<dbReference type="PANTHER" id="PTHR13285:SF18">
    <property type="entry name" value="PROTEIN-CYSTEINE N-PALMITOYLTRANSFERASE RASP"/>
    <property type="match status" value="1"/>
</dbReference>
<reference evidence="9" key="1">
    <citation type="journal article" date="2021" name="PeerJ">
        <title>Extensive microbial diversity within the chicken gut microbiome revealed by metagenomics and culture.</title>
        <authorList>
            <person name="Gilroy R."/>
            <person name="Ravi A."/>
            <person name="Getino M."/>
            <person name="Pursley I."/>
            <person name="Horton D.L."/>
            <person name="Alikhan N.F."/>
            <person name="Baker D."/>
            <person name="Gharbi K."/>
            <person name="Hall N."/>
            <person name="Watson M."/>
            <person name="Adriaenssens E.M."/>
            <person name="Foster-Nyarko E."/>
            <person name="Jarju S."/>
            <person name="Secka A."/>
            <person name="Antonio M."/>
            <person name="Oren A."/>
            <person name="Chaudhuri R.R."/>
            <person name="La Ragione R."/>
            <person name="Hildebrand F."/>
            <person name="Pallen M.J."/>
        </authorList>
    </citation>
    <scope>NUCLEOTIDE SEQUENCE</scope>
    <source>
        <strain evidence="9">CHK195-6426</strain>
    </source>
</reference>
<gene>
    <name evidence="9" type="ORF">H9742_11555</name>
</gene>
<keyword evidence="7" id="KW-0808">Transferase</keyword>
<dbReference type="InterPro" id="IPR051085">
    <property type="entry name" value="MB_O-acyltransferase"/>
</dbReference>
<dbReference type="EMBL" id="DXGH01000064">
    <property type="protein sequence ID" value="HIW82129.1"/>
    <property type="molecule type" value="Genomic_DNA"/>
</dbReference>
<evidence type="ECO:0000256" key="3">
    <source>
        <dbReference type="ARBA" id="ARBA00022475"/>
    </source>
</evidence>
<proteinExistence type="inferred from homology"/>
<comment type="subcellular location">
    <subcellularLocation>
        <location evidence="1">Cell membrane</location>
        <topology evidence="1">Multi-pass membrane protein</topology>
    </subcellularLocation>
</comment>
<dbReference type="InterPro" id="IPR024194">
    <property type="entry name" value="Ac/AlaTfrase_AlgI/DltB"/>
</dbReference>
<evidence type="ECO:0000256" key="2">
    <source>
        <dbReference type="ARBA" id="ARBA00010323"/>
    </source>
</evidence>
<comment type="caution">
    <text evidence="9">The sequence shown here is derived from an EMBL/GenBank/DDBJ whole genome shotgun (WGS) entry which is preliminary data.</text>
</comment>
<dbReference type="PIRSF" id="PIRSF500217">
    <property type="entry name" value="AlgI"/>
    <property type="match status" value="1"/>
</dbReference>
<evidence type="ECO:0000313" key="10">
    <source>
        <dbReference type="Proteomes" id="UP000824265"/>
    </source>
</evidence>
<evidence type="ECO:0000256" key="8">
    <source>
        <dbReference type="SAM" id="Phobius"/>
    </source>
</evidence>
<dbReference type="InterPro" id="IPR004299">
    <property type="entry name" value="MBOAT_fam"/>
</dbReference>
<comment type="similarity">
    <text evidence="2 7">Belongs to the membrane-bound acyltransferase family.</text>
</comment>
<keyword evidence="5 8" id="KW-1133">Transmembrane helix</keyword>
<dbReference type="AlphaFoldDB" id="A0A9D1R6E6"/>
<feature type="transmembrane region" description="Helical" evidence="8">
    <location>
        <begin position="425"/>
        <end position="443"/>
    </location>
</feature>
<sequence>MVFSSIEFLLYFLPAFFILYGITPKNMKNVTLLSGSLIFYALGEPRHLVLLMLSVLSNYFVGLHLQPVKGNRKSKNRFQKNWKKLLFIAAIAGNVGCLAFFKGRTDQAGLPLGISFYTFQILSYLIDVYRGDIRRERSFLNLAVYITMFPQLISGPIVSYGELRQPIRERQMTAESLQEGLKVFTVGLVWKVLLADRIGLLWREVQVTGFESISTPLAWLAALAYSMEIYFDFYGYSLMAIGLGRMMGFRLPENFKHPYMARSVRDFYRRWHITLGSWFRKYVYIPLGGNRRGMTRTVLNLLAVWMLTSLWHGSTVNFFIWGGSLWFLIVLERLLEKTGVGKRLKVIPHLYLWIVIPITWMCFAITDVSQLQIYLGRMFGLVEAINVRAGDWEKALTNYWPLFGAALLSCTPAIQKLYRRWKDTIPGMLVLAALFWICVWRIAVEGENPFMYFRF</sequence>
<dbReference type="PANTHER" id="PTHR13285">
    <property type="entry name" value="ACYLTRANSFERASE"/>
    <property type="match status" value="1"/>
</dbReference>
<keyword evidence="4 8" id="KW-0812">Transmembrane</keyword>
<evidence type="ECO:0000256" key="6">
    <source>
        <dbReference type="ARBA" id="ARBA00023136"/>
    </source>
</evidence>
<evidence type="ECO:0000313" key="9">
    <source>
        <dbReference type="EMBL" id="HIW82129.1"/>
    </source>
</evidence>
<reference evidence="9" key="2">
    <citation type="submission" date="2021-04" db="EMBL/GenBank/DDBJ databases">
        <authorList>
            <person name="Gilroy R."/>
        </authorList>
    </citation>
    <scope>NUCLEOTIDE SEQUENCE</scope>
    <source>
        <strain evidence="9">CHK195-6426</strain>
    </source>
</reference>
<name>A0A9D1R6E6_9FIRM</name>
<feature type="transmembrane region" description="Helical" evidence="8">
    <location>
        <begin position="85"/>
        <end position="102"/>
    </location>
</feature>
<keyword evidence="6 7" id="KW-0472">Membrane</keyword>